<evidence type="ECO:0000313" key="1">
    <source>
        <dbReference type="EMBL" id="RKU41679.1"/>
    </source>
</evidence>
<dbReference type="AlphaFoldDB" id="A0A420Y1N4"/>
<dbReference type="EMBL" id="QVQW01000070">
    <property type="protein sequence ID" value="RKU41679.1"/>
    <property type="molecule type" value="Genomic_DNA"/>
</dbReference>
<keyword evidence="2" id="KW-1185">Reference proteome</keyword>
<evidence type="ECO:0000313" key="2">
    <source>
        <dbReference type="Proteomes" id="UP000275385"/>
    </source>
</evidence>
<comment type="caution">
    <text evidence="1">The sequence shown here is derived from an EMBL/GenBank/DDBJ whole genome shotgun (WGS) entry which is preliminary data.</text>
</comment>
<protein>
    <submittedName>
        <fullName evidence="1">Uncharacterized protein</fullName>
    </submittedName>
</protein>
<name>A0A420Y1N4_9PEZI</name>
<organism evidence="1 2">
    <name type="scientific">Coniochaeta pulveracea</name>
    <dbReference type="NCBI Taxonomy" id="177199"/>
    <lineage>
        <taxon>Eukaryota</taxon>
        <taxon>Fungi</taxon>
        <taxon>Dikarya</taxon>
        <taxon>Ascomycota</taxon>
        <taxon>Pezizomycotina</taxon>
        <taxon>Sordariomycetes</taxon>
        <taxon>Sordariomycetidae</taxon>
        <taxon>Coniochaetales</taxon>
        <taxon>Coniochaetaceae</taxon>
        <taxon>Coniochaeta</taxon>
    </lineage>
</organism>
<reference evidence="1 2" key="1">
    <citation type="submission" date="2018-08" db="EMBL/GenBank/DDBJ databases">
        <title>Draft genome of the lignicolous fungus Coniochaeta pulveracea.</title>
        <authorList>
            <person name="Borstlap C.J."/>
            <person name="De Witt R.N."/>
            <person name="Botha A."/>
            <person name="Volschenk H."/>
        </authorList>
    </citation>
    <scope>NUCLEOTIDE SEQUENCE [LARGE SCALE GENOMIC DNA]</scope>
    <source>
        <strain evidence="1 2">CAB683</strain>
    </source>
</reference>
<dbReference type="Proteomes" id="UP000275385">
    <property type="component" value="Unassembled WGS sequence"/>
</dbReference>
<sequence length="155" mass="17429">MPGSPAPWLSHVDAHFGIPFNAQLFFVAADIALSCPLPHQQRRLQQYARRVTINNVAYLVPIVTQHAQQPTKHAPRSEPSQPTIVHPGLGFYLDYCVLLLWRGIASHQYQLEHHYHRSQPSERLARGLYDLLGSPGREGTCHKGDTRSLSYTGIS</sequence>
<gene>
    <name evidence="1" type="ORF">DL546_005065</name>
</gene>
<accession>A0A420Y1N4</accession>
<proteinExistence type="predicted"/>